<dbReference type="PROSITE" id="PS52016">
    <property type="entry name" value="TONB_DEPENDENT_REC_3"/>
    <property type="match status" value="1"/>
</dbReference>
<dbReference type="CDD" id="cd01347">
    <property type="entry name" value="ligand_gated_channel"/>
    <property type="match status" value="1"/>
</dbReference>
<evidence type="ECO:0000256" key="8">
    <source>
        <dbReference type="ARBA" id="ARBA00023170"/>
    </source>
</evidence>
<dbReference type="SUPFAM" id="SSF56935">
    <property type="entry name" value="Porins"/>
    <property type="match status" value="1"/>
</dbReference>
<dbReference type="Proteomes" id="UP000637423">
    <property type="component" value="Unassembled WGS sequence"/>
</dbReference>
<dbReference type="InterPro" id="IPR012910">
    <property type="entry name" value="Plug_dom"/>
</dbReference>
<evidence type="ECO:0008006" key="17">
    <source>
        <dbReference type="Google" id="ProtNLM"/>
    </source>
</evidence>
<gene>
    <name evidence="15" type="ORF">GCM10011396_47410</name>
</gene>
<dbReference type="EMBL" id="BMED01000006">
    <property type="protein sequence ID" value="GGC94579.1"/>
    <property type="molecule type" value="Genomic_DNA"/>
</dbReference>
<reference evidence="15" key="2">
    <citation type="submission" date="2020-09" db="EMBL/GenBank/DDBJ databases">
        <authorList>
            <person name="Sun Q."/>
            <person name="Zhou Y."/>
        </authorList>
    </citation>
    <scope>NUCLEOTIDE SEQUENCE</scope>
    <source>
        <strain evidence="15">CGMCC 1.10998</strain>
    </source>
</reference>
<evidence type="ECO:0000256" key="12">
    <source>
        <dbReference type="SAM" id="MobiDB-lite"/>
    </source>
</evidence>
<dbReference type="InterPro" id="IPR039426">
    <property type="entry name" value="TonB-dep_rcpt-like"/>
</dbReference>
<sequence length="922" mass="97562">MTKEKILSKSVRVIFSGSVVLGLGIFAQPVFAQENVQRVEITGSNIKRTEAEGISNTQVVTRKEIEQSGKTSIADVVRSLSADNNGTISGAFTNGFAGSASGVSLRGLSVNSTLVLINGRRTAPYGFNDDGARSFVDLNSIPLDAVDRIEVLKDGASAIYGSDAIAGVVNVILRQNYQGKTISASAGTSGHGDGTQAAASATLGFGDLTTEKYNFFINIDAKKTEKILQSNRGDYLGQADARPWGGRDQRAGTTTSGNGGGSSLVGTVRPVNAAGGAAGNVQNLPGCNPADIDKTNPNNGGGGCLWDPVKFQTIQPETQNINLFARGTFQLNEATQGYVEAGVFNSKAKTMTTPSGMTGTGFDLVHNRVNNTATGPDQLLLPIGHPDNPFPNNAARPRFVAASKPRTADLDTTVTRVLGGVKGTFADWDYDTGLMYAESKTDKTQNGYYRTSALKAALANGTYRIGQNFGLNTPAVLAAVFPELSNSGTSKLTSLDFKASRELFQLPGGAAGIAIGAEYRREEVDSQATPFTDINDIPGLGYAAAQGKRNVSALYAELALPVIKNLEISLAGRTDHYSDYGSSTTPKVGFKFTPSSIVAFRGSYAEGFRAPSFAENGNSATSAFTNYNNDPVRCAVTHLALDCTDTKSIGAVTVGNKNVKPEESKSYSLGMVIEPIKNFSVAVDLWRIVRNNEIIGSDPAGAIANPAGNPNAVIVRGEPTSDFPGLVGPILLVKSPYVNANKTETSGVDLDFRGKYDIGVYGKLNGGLNITYMQKFKRTNADGTVQEFAGTHGDTNLSGDGGTPRTRASFNLGWERGPFTVAGTVNYVSGISDTNELGGDCLDVDANGKGYLGCRIASFTTMDLFGKWKVSKQWEVTASISNLFDRMAPLDVQTYGRINYNPSLHQSGAVGRYFTLGGRYTF</sequence>
<evidence type="ECO:0000256" key="6">
    <source>
        <dbReference type="ARBA" id="ARBA00023077"/>
    </source>
</evidence>
<accession>A0A916XQ99</accession>
<reference evidence="15" key="1">
    <citation type="journal article" date="2014" name="Int. J. Syst. Evol. Microbiol.">
        <title>Complete genome sequence of Corynebacterium casei LMG S-19264T (=DSM 44701T), isolated from a smear-ripened cheese.</title>
        <authorList>
            <consortium name="US DOE Joint Genome Institute (JGI-PGF)"/>
            <person name="Walter F."/>
            <person name="Albersmeier A."/>
            <person name="Kalinowski J."/>
            <person name="Ruckert C."/>
        </authorList>
    </citation>
    <scope>NUCLEOTIDE SEQUENCE</scope>
    <source>
        <strain evidence="15">CGMCC 1.10998</strain>
    </source>
</reference>
<comment type="subcellular location">
    <subcellularLocation>
        <location evidence="1 10">Cell outer membrane</location>
        <topology evidence="1 10">Multi-pass membrane protein</topology>
    </subcellularLocation>
</comment>
<dbReference type="Pfam" id="PF07715">
    <property type="entry name" value="Plug"/>
    <property type="match status" value="1"/>
</dbReference>
<keyword evidence="16" id="KW-1185">Reference proteome</keyword>
<name>A0A916XQ99_9BURK</name>
<keyword evidence="6 11" id="KW-0798">TonB box</keyword>
<evidence type="ECO:0000256" key="5">
    <source>
        <dbReference type="ARBA" id="ARBA00022692"/>
    </source>
</evidence>
<evidence type="ECO:0000259" key="13">
    <source>
        <dbReference type="Pfam" id="PF00593"/>
    </source>
</evidence>
<evidence type="ECO:0000256" key="1">
    <source>
        <dbReference type="ARBA" id="ARBA00004571"/>
    </source>
</evidence>
<feature type="region of interest" description="Disordered" evidence="12">
    <location>
        <begin position="238"/>
        <end position="264"/>
    </location>
</feature>
<dbReference type="Pfam" id="PF00593">
    <property type="entry name" value="TonB_dep_Rec_b-barrel"/>
    <property type="match status" value="1"/>
</dbReference>
<dbReference type="Gene3D" id="2.40.170.20">
    <property type="entry name" value="TonB-dependent receptor, beta-barrel domain"/>
    <property type="match status" value="1"/>
</dbReference>
<evidence type="ECO:0000256" key="7">
    <source>
        <dbReference type="ARBA" id="ARBA00023136"/>
    </source>
</evidence>
<feature type="domain" description="TonB-dependent receptor-like beta-barrel" evidence="13">
    <location>
        <begin position="395"/>
        <end position="883"/>
    </location>
</feature>
<comment type="similarity">
    <text evidence="2 10 11">Belongs to the TonB-dependent receptor family.</text>
</comment>
<evidence type="ECO:0000256" key="4">
    <source>
        <dbReference type="ARBA" id="ARBA00022452"/>
    </source>
</evidence>
<feature type="domain" description="TonB-dependent receptor plug" evidence="14">
    <location>
        <begin position="55"/>
        <end position="168"/>
    </location>
</feature>
<evidence type="ECO:0000256" key="11">
    <source>
        <dbReference type="RuleBase" id="RU003357"/>
    </source>
</evidence>
<dbReference type="RefSeq" id="WP_229751316.1">
    <property type="nucleotide sequence ID" value="NZ_BMED01000006.1"/>
</dbReference>
<protein>
    <recommendedName>
        <fullName evidence="17">Iron complex outermembrane recepter protein</fullName>
    </recommendedName>
</protein>
<dbReference type="AlphaFoldDB" id="A0A916XQ99"/>
<organism evidence="15 16">
    <name type="scientific">Undibacterium terreum</name>
    <dbReference type="NCBI Taxonomy" id="1224302"/>
    <lineage>
        <taxon>Bacteria</taxon>
        <taxon>Pseudomonadati</taxon>
        <taxon>Pseudomonadota</taxon>
        <taxon>Betaproteobacteria</taxon>
        <taxon>Burkholderiales</taxon>
        <taxon>Oxalobacteraceae</taxon>
        <taxon>Undibacterium</taxon>
    </lineage>
</organism>
<dbReference type="GO" id="GO:0009279">
    <property type="term" value="C:cell outer membrane"/>
    <property type="evidence" value="ECO:0007669"/>
    <property type="project" value="UniProtKB-SubCell"/>
</dbReference>
<evidence type="ECO:0000256" key="10">
    <source>
        <dbReference type="PROSITE-ProRule" id="PRU01360"/>
    </source>
</evidence>
<evidence type="ECO:0000313" key="16">
    <source>
        <dbReference type="Proteomes" id="UP000637423"/>
    </source>
</evidence>
<keyword evidence="7 10" id="KW-0472">Membrane</keyword>
<dbReference type="InterPro" id="IPR000531">
    <property type="entry name" value="Beta-barrel_TonB"/>
</dbReference>
<comment type="caution">
    <text evidence="15">The sequence shown here is derived from an EMBL/GenBank/DDBJ whole genome shotgun (WGS) entry which is preliminary data.</text>
</comment>
<evidence type="ECO:0000313" key="15">
    <source>
        <dbReference type="EMBL" id="GGC94579.1"/>
    </source>
</evidence>
<dbReference type="Gene3D" id="2.170.130.10">
    <property type="entry name" value="TonB-dependent receptor, plug domain"/>
    <property type="match status" value="1"/>
</dbReference>
<evidence type="ECO:0000259" key="14">
    <source>
        <dbReference type="Pfam" id="PF07715"/>
    </source>
</evidence>
<evidence type="ECO:0000256" key="2">
    <source>
        <dbReference type="ARBA" id="ARBA00009810"/>
    </source>
</evidence>
<keyword evidence="8" id="KW-0675">Receptor</keyword>
<keyword evidence="5 10" id="KW-0812">Transmembrane</keyword>
<keyword evidence="9 10" id="KW-0998">Cell outer membrane</keyword>
<keyword evidence="3 10" id="KW-0813">Transport</keyword>
<proteinExistence type="inferred from homology"/>
<keyword evidence="4 10" id="KW-1134">Transmembrane beta strand</keyword>
<evidence type="ECO:0000256" key="3">
    <source>
        <dbReference type="ARBA" id="ARBA00022448"/>
    </source>
</evidence>
<dbReference type="PANTHER" id="PTHR47234:SF2">
    <property type="entry name" value="TONB-DEPENDENT RECEPTOR"/>
    <property type="match status" value="1"/>
</dbReference>
<dbReference type="InterPro" id="IPR037066">
    <property type="entry name" value="Plug_dom_sf"/>
</dbReference>
<dbReference type="InterPro" id="IPR036942">
    <property type="entry name" value="Beta-barrel_TonB_sf"/>
</dbReference>
<dbReference type="PANTHER" id="PTHR47234">
    <property type="match status" value="1"/>
</dbReference>
<evidence type="ECO:0000256" key="9">
    <source>
        <dbReference type="ARBA" id="ARBA00023237"/>
    </source>
</evidence>